<evidence type="ECO:0000256" key="4">
    <source>
        <dbReference type="ARBA" id="ARBA00022833"/>
    </source>
</evidence>
<keyword evidence="1" id="KW-0479">Metal-binding</keyword>
<evidence type="ECO:0000256" key="8">
    <source>
        <dbReference type="PROSITE-ProRule" id="PRU00146"/>
    </source>
</evidence>
<evidence type="ECO:0000256" key="6">
    <source>
        <dbReference type="ARBA" id="ARBA00055261"/>
    </source>
</evidence>
<dbReference type="InterPro" id="IPR050701">
    <property type="entry name" value="Histone_Mod_Regulator"/>
</dbReference>
<dbReference type="PROSITE" id="PS50016">
    <property type="entry name" value="ZF_PHD_2"/>
    <property type="match status" value="1"/>
</dbReference>
<evidence type="ECO:0000256" key="7">
    <source>
        <dbReference type="ARBA" id="ARBA00068706"/>
    </source>
</evidence>
<feature type="region of interest" description="Disordered" evidence="9">
    <location>
        <begin position="1"/>
        <end position="22"/>
    </location>
</feature>
<dbReference type="Pfam" id="PF13832">
    <property type="entry name" value="zf-HC5HC2H_2"/>
    <property type="match status" value="1"/>
</dbReference>
<dbReference type="PANTHER" id="PTHR13793:SF160">
    <property type="entry name" value="PHD FINGER PROTEIN RHINOCEROS"/>
    <property type="match status" value="1"/>
</dbReference>
<dbReference type="PANTHER" id="PTHR13793">
    <property type="entry name" value="PHD FINGER PROTEINS"/>
    <property type="match status" value="1"/>
</dbReference>
<feature type="region of interest" description="Disordered" evidence="9">
    <location>
        <begin position="380"/>
        <end position="404"/>
    </location>
</feature>
<dbReference type="InterPro" id="IPR011011">
    <property type="entry name" value="Znf_FYVE_PHD"/>
</dbReference>
<dbReference type="CDD" id="cd15573">
    <property type="entry name" value="PHD_JADE"/>
    <property type="match status" value="1"/>
</dbReference>
<evidence type="ECO:0000313" key="12">
    <source>
        <dbReference type="EMBL" id="CAD7641708.1"/>
    </source>
</evidence>
<keyword evidence="13" id="KW-1185">Reference proteome</keyword>
<feature type="compositionally biased region" description="Polar residues" evidence="9">
    <location>
        <begin position="631"/>
        <end position="640"/>
    </location>
</feature>
<feature type="compositionally biased region" description="Polar residues" evidence="9">
    <location>
        <begin position="656"/>
        <end position="670"/>
    </location>
</feature>
<dbReference type="PROSITE" id="PS51805">
    <property type="entry name" value="EPHD"/>
    <property type="match status" value="1"/>
</dbReference>
<evidence type="ECO:0000256" key="5">
    <source>
        <dbReference type="ARBA" id="ARBA00038371"/>
    </source>
</evidence>
<dbReference type="Gene3D" id="3.30.40.10">
    <property type="entry name" value="Zinc/RING finger domain, C3HC4 (zinc finger)"/>
    <property type="match status" value="2"/>
</dbReference>
<feature type="compositionally biased region" description="Low complexity" evidence="9">
    <location>
        <begin position="392"/>
        <end position="401"/>
    </location>
</feature>
<dbReference type="InterPro" id="IPR019787">
    <property type="entry name" value="Znf_PHD-finger"/>
</dbReference>
<dbReference type="GO" id="GO:0008270">
    <property type="term" value="F:zinc ion binding"/>
    <property type="evidence" value="ECO:0007669"/>
    <property type="project" value="UniProtKB-KW"/>
</dbReference>
<dbReference type="InterPro" id="IPR013083">
    <property type="entry name" value="Znf_RING/FYVE/PHD"/>
</dbReference>
<evidence type="ECO:0000256" key="1">
    <source>
        <dbReference type="ARBA" id="ARBA00022723"/>
    </source>
</evidence>
<dbReference type="GO" id="GO:0006357">
    <property type="term" value="P:regulation of transcription by RNA polymerase II"/>
    <property type="evidence" value="ECO:0007669"/>
    <property type="project" value="TreeGrafter"/>
</dbReference>
<evidence type="ECO:0000256" key="2">
    <source>
        <dbReference type="ARBA" id="ARBA00022737"/>
    </source>
</evidence>
<name>A0A7R9QEX6_9ACAR</name>
<dbReference type="InterPro" id="IPR034732">
    <property type="entry name" value="EPHD"/>
</dbReference>
<feature type="compositionally biased region" description="Low complexity" evidence="9">
    <location>
        <begin position="1"/>
        <end position="13"/>
    </location>
</feature>
<dbReference type="EMBL" id="CAJPVJ010000901">
    <property type="protein sequence ID" value="CAG2163663.1"/>
    <property type="molecule type" value="Genomic_DNA"/>
</dbReference>
<dbReference type="SUPFAM" id="SSF57903">
    <property type="entry name" value="FYVE/PHD zinc finger"/>
    <property type="match status" value="1"/>
</dbReference>
<comment type="similarity">
    <text evidence="5">Belongs to the JADE family.</text>
</comment>
<feature type="domain" description="PHD-type" evidence="10">
    <location>
        <begin position="202"/>
        <end position="252"/>
    </location>
</feature>
<keyword evidence="4" id="KW-0862">Zinc</keyword>
<proteinExistence type="inferred from homology"/>
<keyword evidence="3 8" id="KW-0863">Zinc-finger</keyword>
<dbReference type="FunFam" id="3.30.40.10:FF:000004">
    <property type="entry name" value="Jade family PHD finger 2"/>
    <property type="match status" value="1"/>
</dbReference>
<comment type="function">
    <text evidence="6">May function as a negative regulator of the EGFR/Ras/MAPK signaling pathway during eye development.</text>
</comment>
<accession>A0A7R9QEX6</accession>
<feature type="domain" description="PHD-type" evidence="11">
    <location>
        <begin position="257"/>
        <end position="373"/>
    </location>
</feature>
<organism evidence="12">
    <name type="scientific">Oppiella nova</name>
    <dbReference type="NCBI Taxonomy" id="334625"/>
    <lineage>
        <taxon>Eukaryota</taxon>
        <taxon>Metazoa</taxon>
        <taxon>Ecdysozoa</taxon>
        <taxon>Arthropoda</taxon>
        <taxon>Chelicerata</taxon>
        <taxon>Arachnida</taxon>
        <taxon>Acari</taxon>
        <taxon>Acariformes</taxon>
        <taxon>Sarcoptiformes</taxon>
        <taxon>Oribatida</taxon>
        <taxon>Brachypylina</taxon>
        <taxon>Oppioidea</taxon>
        <taxon>Oppiidae</taxon>
        <taxon>Oppiella</taxon>
    </lineage>
</organism>
<dbReference type="OrthoDB" id="20839at2759"/>
<dbReference type="FunFam" id="3.30.40.10:FF:000030">
    <property type="entry name" value="Protein Jade-1 isoform 1"/>
    <property type="match status" value="1"/>
</dbReference>
<dbReference type="Proteomes" id="UP000728032">
    <property type="component" value="Unassembled WGS sequence"/>
</dbReference>
<gene>
    <name evidence="12" type="ORF">ONB1V03_LOCUS3234</name>
</gene>
<dbReference type="InterPro" id="IPR001965">
    <property type="entry name" value="Znf_PHD"/>
</dbReference>
<dbReference type="EMBL" id="OC915726">
    <property type="protein sequence ID" value="CAD7641708.1"/>
    <property type="molecule type" value="Genomic_DNA"/>
</dbReference>
<sequence length="874" mass="99196">MSSSSGPSAGTSGKRSRSKVSITCEDEGNASKRLKPDCCRVNDLNVVNKSRIYNFGYRKKPAELFRKDLISAMKMADTEQLNREEYLPITDSWREEWEKGVQVAVNPDILPEPQVKVLRECLTTDNPFKLPKKLIKSRPESEPIASNYELDLQDLCWLEAMGECDNSPQMSDNQLEEVINQLEQQCARNIKARQVGIEYDDHIICDVCRSPDAEEGNEMVFCDLCNICVHQACYGIVDIPEGDWLCRPCKKFGSHKNISCVLCPNFGGALKPTSSSNQWAHVSCALWVPEVSIGCVSTMEPITKIKQIPQTRWNLICSLCNVKQGAPIQCSVKTCKTAYHVICAFNHKLRMKAIVESDKTKGVKLKSYCQKHTEKGDVDDDGNVCPVEAKSESSSGETSSKTQHEIEIATHIPEDEDKHENDFWKYIDINKVQQELIRLNASYSLSKSFNFLDFIVQYWKLKRTSNYGASLIKLTSSAQFQEQQQQQRNEILRLRVDLERIRNLSYMICRREKVKRNWLSSHQNTVEKGISSFTGVETSSESPAKSVPSYLSYDASRLICDIVNNSVIYSYTEEENKNKTNSIVRQLRRLSKVDCVQRHKPNPYAKFYISQYKRKPDSPTGGQPVNGVPQTVTTNTSINPLNGLINKTKTDKPVNGLSSPKHQIKYNSVPVNGLHDSSESSLVKMPSPDRKSSLNYRQSPRSLLKPNSKYMSPSNVIDCNKEDKPLPSLVPVLTRTSLSGYKIPKKKQEFSFEIDETIEKLKRRLDTEFSPNSKSPKNANKLQTNQLSESNQDLSYYNINSTNNSSQSQREQYITRGKNNGFYSNKNNNNNNNSLLRTRAHHNSVDEEALMASAKNDIDMRRHQALGFKHSLIH</sequence>
<reference evidence="12" key="1">
    <citation type="submission" date="2020-11" db="EMBL/GenBank/DDBJ databases">
        <authorList>
            <person name="Tran Van P."/>
        </authorList>
    </citation>
    <scope>NUCLEOTIDE SEQUENCE</scope>
</reference>
<evidence type="ECO:0000313" key="13">
    <source>
        <dbReference type="Proteomes" id="UP000728032"/>
    </source>
</evidence>
<dbReference type="AlphaFoldDB" id="A0A7R9QEX6"/>
<dbReference type="Pfam" id="PF13831">
    <property type="entry name" value="PHD_2"/>
    <property type="match status" value="1"/>
</dbReference>
<evidence type="ECO:0000256" key="9">
    <source>
        <dbReference type="SAM" id="MobiDB-lite"/>
    </source>
</evidence>
<feature type="region of interest" description="Disordered" evidence="9">
    <location>
        <begin position="631"/>
        <end position="714"/>
    </location>
</feature>
<evidence type="ECO:0000256" key="3">
    <source>
        <dbReference type="ARBA" id="ARBA00022771"/>
    </source>
</evidence>
<evidence type="ECO:0000259" key="10">
    <source>
        <dbReference type="PROSITE" id="PS50016"/>
    </source>
</evidence>
<keyword evidence="2" id="KW-0677">Repeat</keyword>
<evidence type="ECO:0000259" key="11">
    <source>
        <dbReference type="PROSITE" id="PS51805"/>
    </source>
</evidence>
<protein>
    <recommendedName>
        <fullName evidence="7">PHD finger protein rhinoceros</fullName>
    </recommendedName>
</protein>
<dbReference type="SMART" id="SM00249">
    <property type="entry name" value="PHD"/>
    <property type="match status" value="2"/>
</dbReference>